<dbReference type="PANTHER" id="PTHR48148:SF3">
    <property type="entry name" value="KERATINOCYTE PROLINE-RICH PROTEIN"/>
    <property type="match status" value="1"/>
</dbReference>
<feature type="compositionally biased region" description="Basic and acidic residues" evidence="1">
    <location>
        <begin position="11"/>
        <end position="23"/>
    </location>
</feature>
<feature type="region of interest" description="Disordered" evidence="1">
    <location>
        <begin position="1"/>
        <end position="28"/>
    </location>
</feature>
<feature type="region of interest" description="Disordered" evidence="1">
    <location>
        <begin position="2997"/>
        <end position="3025"/>
    </location>
</feature>
<feature type="compositionally biased region" description="Basic and acidic residues" evidence="1">
    <location>
        <begin position="3753"/>
        <end position="3763"/>
    </location>
</feature>
<reference evidence="3 4" key="1">
    <citation type="journal article" date="2015" name="Genome Biol. Evol.">
        <title>Comparative Genomics of a Bacterivorous Green Alga Reveals Evolutionary Causalities and Consequences of Phago-Mixotrophic Mode of Nutrition.</title>
        <authorList>
            <person name="Burns J.A."/>
            <person name="Paasch A."/>
            <person name="Narechania A."/>
            <person name="Kim E."/>
        </authorList>
    </citation>
    <scope>NUCLEOTIDE SEQUENCE [LARGE SCALE GENOMIC DNA]</scope>
    <source>
        <strain evidence="3 4">PLY_AMNH</strain>
    </source>
</reference>
<sequence length="4374" mass="478149">MLTASSPLKQKRNEKVRPSEGGKKGQVQTPLQKLAIQLRDADGVDKPMVPTAGLRETYPFSSSHALPGCMDIKIIRDERWRRWGLILLFGLITSLKFLLDDFEVHARGTYVVDPKAGLLFTINTGDVEESSSLKYPISTHSVLQIHAVADITEISVSYVSPRGRRLTEIGPNEFAVPDKPKESNIPCTILIRVPIGMSLLDLHLEAPGVGRIEVEMHGLEDSILGKHYLDVSSFTFHGDYTTLLLHARHVKQYHTNIFSYKGVVEFEDFLAAESLDYAMVKAWKSILVDEQYNEYDEEDMEDLKDSNFISLKLINSALTSTSTTVRGHAYSGQPGHQIRLGTIDEKTGTVNGGGDVFVSTNVSTWLYHAVQDELHCLSATNVEQVNVSSDFAVCHGVPHGVPVSVDNTTNTTSSGYYDYAYEYAYDYSDQASDNSTADNICYSAHVLNSQIASKRENDDAVSVFIVMVFDGGVYMTVTEPEAQTCPEQQMHQGGTMGGLLPGGLSTSGEEAFTRQRQWIDAMPQYDSGIVFRWDGPRVLKESGNWAFCTMKAYLMLTFRWVSGVSGGILTPRLSIQRARLKPNVCPYCPASDFYSSVMVQGEMSSIIMDNLGYVQGGGSENFLMKNTAKKFAIWPFHQALSEDDVMHSYSYGEKGWEQTLETLNSVTLIILLLSIFIGAIVGFVMTFLLWKVFVKHFEDHHAYLYRQLKYSKTTKQLEAGGEARQQATEDFVPLVIQGAFVSRVVKVEPNFLPQSKRNPFENTVFFHIEVLMDRLRRSLVDPLELFIYSLPQGSDQAPDLGDQTETSDLKAKKQPSVSLTRFEEEYHQFCLKIGVVPSGSIKDKKLILTMAGLSITKRATTADCFWLMQWRDMSNGTLEALAQDTQQSSLTDSLTQFLKTHCILTGDTTDQIPMEELAQRYNAFCQRLSIPPKQRVSITSTTQQILQFGAVMRPRHEEHMLQGIQLDTSHGRVQMKLDEMSMLDLKSKVLNVKSKVEATHKEFRKMHQSIHDFAGKHGDAKPGKVKKKMRQAQQDKAADKVVLDKVMGAKGFIETTVQPKLESFMDRLVATAFVECECGLTRPRMSTKSWLYLVVKCVLNPHSRLWDVLVPFVQCAVVYAIPLPALFYTFAMQNVDAVMHVVEPEEEILTLQDLMTYGLVFPDEVMQKKLLQARIITRIMIITIPAWYLIATLALLCHINSLRAWNPQGFVVQAPLKLVLTYTFNGLCLFYVFIYIAWTGIASSWMMLGAILNPNRFLPYGVAVATVFTVASERYARLKRMYDGTLEKLNSAVSDVINDVLLKPLTLVALAEETLDPLQMEAVTNLTRIPGMAGLDTEAILATIGTGDMAATTAQLAAQPLVMSIGMAPEAIEAILNGNLDAVVHHACRALHVRTVQGMAIVRAILACCPPWGKASPPPGLLEAVEVLAEEAHIPGSFATALGSFVFASMRYRNGKTQWNAATEVLLKQLLKLELPRKDLGVSGQAKQRLLRQAVGVESLMAMLKLAQGDMLGMCAVLQRYWTTLPAQSLMKITKWCGYGHGDDSGIGGSEPGAVAALRHDLAIFSERWLGIKADVFVTLANISSMSRDSQDIEMLSEHLGMPLQLLDGCLQSCVPANDPVRLHDAICHLADILGNNVRHMLYGFSSMVSGGSLLLEQNTMLRHKHDRAAAAIWCSCLRTPGMHEGQKTEEGLALTEPDLQAVIRAFRTNAAHVFDDLAAVAVTGNSSTVLFLPATAARIGIKRSHIQYLGVCVRLFADSERLAVLKAKMTQKKLLIWEKVATRLAYRKRVARMWEAIKLLPLGAAIWSRRVMDKGLKQAEKDLQKGKAGVKMLGRPMEEKEEMAASEAEAASPASHGSSSSSSQALEEPSEKELILLLQGTFPNNEHQELSLALTCVACGAPPPTALETISRLLGLSLEHVDLVVDLTSGDFLSVLGHQSVTMQGADPESRQKALINFKALPAINLVPAFRMERLKLLSQVTGLSSVEVVDTVKEVRKWCEWSGARTMFLEYAAECTGSSAPSMTRLVEACLPEKLESATAKADLEILRCSQMLAAMVEALRDDLRAGRGRSKSLLTSFTSHVLKKDNGPQTAEDPEEDTEDEFKKKMRKRVTKLSRSSRAALVGDVSSRVLKPQPVTEAVASNEGGARAEDAIIPLMNTLVTPCFHQGGGGEDAREPVTEAVMSPSEQGTGQSDEGGAREDEIIPLMSALSPSFDQGGGGGDARDVARLREAWTKPVPLVAPVHLSVDTAEAQPREPVVQMKEEPMKEEPVTPVNARRDQLKHKESMLHVLSHLLALHDVDLEACVGHLVLRLGGDVLRKTVSEDNSTLASRLNVSKQAAAIFAQPRAVNDQAKDTNVRLPKLDSDRFREKLLGRGFKDIADLADKYPTFAYVAVLLRACMAHRLAVENARVTLHHGPRLPLEDAVWRIPDKLWAEVCEMCEDVKLTDQDEKPYIEPASMLAPFMKAAFAANVGDAAAIHQAYSPIVEMAVIESRHDLRVQVAVWTDFLVGLALGKLPKGKRRTLDVFNDLEVKTVTLFPPHSMHYTLALLHCDAGMLSATSIYLEQELNISSEPLMAIIAAVKHDPNILGSLPSSLGISPSVARGVVAVSDYGTSLNDPRTFGPLAQLLGLRDLNLMTPVLRILHGQDGVADLFWDKRWERSGCLQLADAIAAMASNQYPLPDHHCAAIVARLLPHFLMELPEMQEQPEGDVAQPQPPVLGEKVAPGGASKQGSGAGSAQESEVAMKLQTGVDLLARVARRHQQATQQIVDRWLAIDPSEARWYPAEALTRVYYKAEDGSVEVDYEQPDEIEQDDIDHFGSKVLLVVEYVLCNPEEFSGAFTERKMSEEMFINCIAFFMDMACLFGRPEVADYDPEVADTLPPVQILIRMLLLSASITLPDTYDLLSLPSPVEESQAAGPLSQASLHPEEKPPPFIAYSTRNSKGPSAHSLSPQQEEQNEQEAVVASTLALACGDWGMLQKHGDVLIRALQLRRPDMPPSPRPISRVNREEEEEEEEEEEKGGEAFLEVLWYLVRGEDSASARAAAGGVTPRTSLKELLVQVIPSESYRANFRPLHRLATLDCVCAAMDDKLITVEKVLTSRAVTCALLQGKKTQSPAMEAKMKKTLKTVLLLAAGAAAVLSIAELEELGEVLGVANGRALNNFVACVRLADKQCPVQAIELQGLVRSGLTAPALLSLVRSMQGNQYAAVELGLLLNRPEAGAQVNVVVDAVAQGVAHVGREALGVFGKIGTALKSGNLSPSAVVPVTSAPTSKKDETMGTWNDPLAVSLRGVIAAASGHLGCTLELVAALHSHLHLDQEETERRKITVQLWDLMLGYKALMAGNGPIAQKSIPQEHLSRKDQSLLRAVLLLHCRDPALLEQHFEEEASHMFPPEASSVPDAQLRRLLHAACGDTLACLEIHSMADGAAPETYSNVPFMIATLIDPRGTVLTGDPEVQWWRFQEGFKQMVSQYNEGRDEPVMEGNGVMVYMALNNIARPVVGLDLSKLQDQLRSVIFPEQQQQDVVRELICLNYYGNCSIGAVIKKLQEAKLASELEADIEVVELLDEEPRWIAGVIETPEESMMSESVPHTQHTSPTVRPQTVERQSPSKADLQAGAEAPPPGAAEQELVVPQPAEATLTPFPAAETQSDETQPVEPAPEKKEWKPIETPDVALIDPQLKAKPPPRIVNVARPKSVKVEPKKVSAASKAANKVAAADNDEDLNTKSITRGKRRAGSPAGKARGKPAKKRTADEQKKASERLYSGMAAAPPNPKRARQNPAGNNSRKAKAEAKTKAKAEAEAKAKAKAEAEAQAKAKAEAEAQAKAKAEAEAQAKAEAEAKAKAEAEAKAKAEAEAKAKAEAEAQAKAKAEAEAQAKAKAEAEAQAKAKAEAEAQAKAKAEAEAQAKAEAESQAKAKAEAEAKAIAEAELELRAKAEAEAEAKAEEARALAQARAEAEARAAAEVKTKAEAAAEEDARAEVDGKRAALVQMVEGSKMPIPEKKMAKMLTSMFICFENPERSVLQDLVMHAIELAVEDKETEYTKNLPLVVRQVFLALLTGDPSDLRRAAMEDLIPWMLNSDAAMVERLQPWIGFILQMKMSDTGSHETEQCMMMAAALVEMGQLDIAVDEVVEFLQLLLAIGRHDIPACLHSTNSLSHVMPSQVQLLIQLLEGLGSLEPQARAASSVSQSAGSAIATKASSSFEELFWQLDADGNGSIPTSSLNTLLVSLNLNLSKERRMELLSLCDGGTGTIRLEQMTEAVKALCKELAEDCMKSLGLSWANCLMLFVSGIVYLVLIMVFLFMGIQAFTSGTTFGSVVNSIGAAGAGIASSLKGASDDAKKEKWDLKGTVKKILGKLTVSGNLEEEQEAA</sequence>
<feature type="transmembrane region" description="Helical" evidence="2">
    <location>
        <begin position="1218"/>
        <end position="1238"/>
    </location>
</feature>
<accession>A0AAE0GNH8</accession>
<dbReference type="Proteomes" id="UP001190700">
    <property type="component" value="Unassembled WGS sequence"/>
</dbReference>
<feature type="transmembrane region" description="Helical" evidence="2">
    <location>
        <begin position="1108"/>
        <end position="1131"/>
    </location>
</feature>
<evidence type="ECO:0000313" key="4">
    <source>
        <dbReference type="Proteomes" id="UP001190700"/>
    </source>
</evidence>
<feature type="compositionally biased region" description="Low complexity" evidence="1">
    <location>
        <begin position="2728"/>
        <end position="2745"/>
    </location>
</feature>
<protein>
    <submittedName>
        <fullName evidence="3">Uncharacterized protein</fullName>
    </submittedName>
</protein>
<feature type="region of interest" description="Disordered" evidence="1">
    <location>
        <begin position="3582"/>
        <end position="3632"/>
    </location>
</feature>
<organism evidence="3 4">
    <name type="scientific">Cymbomonas tetramitiformis</name>
    <dbReference type="NCBI Taxonomy" id="36881"/>
    <lineage>
        <taxon>Eukaryota</taxon>
        <taxon>Viridiplantae</taxon>
        <taxon>Chlorophyta</taxon>
        <taxon>Pyramimonadophyceae</taxon>
        <taxon>Pyramimonadales</taxon>
        <taxon>Pyramimonadaceae</taxon>
        <taxon>Cymbomonas</taxon>
    </lineage>
</organism>
<keyword evidence="2" id="KW-0472">Membrane</keyword>
<feature type="compositionally biased region" description="Low complexity" evidence="1">
    <location>
        <begin position="3707"/>
        <end position="3720"/>
    </location>
</feature>
<keyword evidence="2" id="KW-1133">Transmembrane helix</keyword>
<feature type="transmembrane region" description="Helical" evidence="2">
    <location>
        <begin position="4288"/>
        <end position="4309"/>
    </location>
</feature>
<feature type="compositionally biased region" description="Low complexity" evidence="1">
    <location>
        <begin position="1846"/>
        <end position="1866"/>
    </location>
</feature>
<feature type="region of interest" description="Disordered" evidence="1">
    <location>
        <begin position="2919"/>
        <end position="2966"/>
    </location>
</feature>
<feature type="compositionally biased region" description="Polar residues" evidence="1">
    <location>
        <begin position="2942"/>
        <end position="2956"/>
    </location>
</feature>
<feature type="compositionally biased region" description="Low complexity" evidence="1">
    <location>
        <begin position="3618"/>
        <end position="3632"/>
    </location>
</feature>
<feature type="transmembrane region" description="Helical" evidence="2">
    <location>
        <begin position="668"/>
        <end position="690"/>
    </location>
</feature>
<evidence type="ECO:0000313" key="3">
    <source>
        <dbReference type="EMBL" id="KAK3281440.1"/>
    </source>
</evidence>
<dbReference type="Gene3D" id="1.10.238.10">
    <property type="entry name" value="EF-hand"/>
    <property type="match status" value="1"/>
</dbReference>
<feature type="compositionally biased region" description="Basic and acidic residues" evidence="1">
    <location>
        <begin position="3791"/>
        <end position="3895"/>
    </location>
</feature>
<feature type="compositionally biased region" description="Acidic residues" evidence="1">
    <location>
        <begin position="3013"/>
        <end position="3024"/>
    </location>
</feature>
<feature type="region of interest" description="Disordered" evidence="1">
    <location>
        <begin position="2085"/>
        <end position="2112"/>
    </location>
</feature>
<proteinExistence type="predicted"/>
<dbReference type="InterPro" id="IPR011992">
    <property type="entry name" value="EF-hand-dom_pair"/>
</dbReference>
<dbReference type="SUPFAM" id="SSF47473">
    <property type="entry name" value="EF-hand"/>
    <property type="match status" value="1"/>
</dbReference>
<keyword evidence="2" id="KW-0812">Transmembrane</keyword>
<feature type="compositionally biased region" description="Polar residues" evidence="1">
    <location>
        <begin position="3588"/>
        <end position="3613"/>
    </location>
</feature>
<evidence type="ECO:0000256" key="2">
    <source>
        <dbReference type="SAM" id="Phobius"/>
    </source>
</evidence>
<comment type="caution">
    <text evidence="3">The sequence shown here is derived from an EMBL/GenBank/DDBJ whole genome shotgun (WGS) entry which is preliminary data.</text>
</comment>
<feature type="region of interest" description="Disordered" evidence="1">
    <location>
        <begin position="2709"/>
        <end position="2745"/>
    </location>
</feature>
<feature type="compositionally biased region" description="Basic and acidic residues" evidence="1">
    <location>
        <begin position="3662"/>
        <end position="3672"/>
    </location>
</feature>
<feature type="region of interest" description="Disordered" evidence="1">
    <location>
        <begin position="1838"/>
        <end position="1866"/>
    </location>
</feature>
<gene>
    <name evidence="3" type="ORF">CYMTET_10771</name>
</gene>
<feature type="transmembrane region" description="Helical" evidence="2">
    <location>
        <begin position="1175"/>
        <end position="1197"/>
    </location>
</feature>
<dbReference type="PANTHER" id="PTHR48148">
    <property type="entry name" value="KERATINOCYTE PROLINE-RICH PROTEIN"/>
    <property type="match status" value="1"/>
</dbReference>
<name>A0AAE0GNH8_9CHLO</name>
<keyword evidence="4" id="KW-1185">Reference proteome</keyword>
<feature type="region of interest" description="Disordered" evidence="1">
    <location>
        <begin position="3646"/>
        <end position="3895"/>
    </location>
</feature>
<evidence type="ECO:0000256" key="1">
    <source>
        <dbReference type="SAM" id="MobiDB-lite"/>
    </source>
</evidence>
<dbReference type="EMBL" id="LGRX02003842">
    <property type="protein sequence ID" value="KAK3281440.1"/>
    <property type="molecule type" value="Genomic_DNA"/>
</dbReference>